<feature type="domain" description="RING-type" evidence="10">
    <location>
        <begin position="124"/>
        <end position="160"/>
    </location>
</feature>
<dbReference type="PANTHER" id="PTHR19848:SF6">
    <property type="entry name" value="E3 UBIQUITIN-PROTEIN LIGASE TRAF7"/>
    <property type="match status" value="1"/>
</dbReference>
<dbReference type="InterPro" id="IPR015943">
    <property type="entry name" value="WD40/YVTN_repeat-like_dom_sf"/>
</dbReference>
<dbReference type="InterPro" id="IPR020472">
    <property type="entry name" value="WD40_PAC1"/>
</dbReference>
<dbReference type="GO" id="GO:0007219">
    <property type="term" value="P:Notch signaling pathway"/>
    <property type="evidence" value="ECO:0007669"/>
    <property type="project" value="TreeGrafter"/>
</dbReference>
<dbReference type="PROSITE" id="PS00518">
    <property type="entry name" value="ZF_RING_1"/>
    <property type="match status" value="1"/>
</dbReference>
<dbReference type="SMART" id="SM00320">
    <property type="entry name" value="WD40"/>
    <property type="match status" value="7"/>
</dbReference>
<keyword evidence="8" id="KW-0175">Coiled coil</keyword>
<evidence type="ECO:0000259" key="10">
    <source>
        <dbReference type="PROSITE" id="PS50089"/>
    </source>
</evidence>
<feature type="repeat" description="WD" evidence="7">
    <location>
        <begin position="606"/>
        <end position="636"/>
    </location>
</feature>
<dbReference type="InterPro" id="IPR001841">
    <property type="entry name" value="Znf_RING"/>
</dbReference>
<dbReference type="InterPro" id="IPR013083">
    <property type="entry name" value="Znf_RING/FYVE/PHD"/>
</dbReference>
<keyword evidence="5" id="KW-0862">Zinc</keyword>
<dbReference type="SUPFAM" id="SSF57850">
    <property type="entry name" value="RING/U-box"/>
    <property type="match status" value="1"/>
</dbReference>
<dbReference type="Gene3D" id="3.30.40.10">
    <property type="entry name" value="Zinc/RING finger domain, C3HC4 (zinc finger)"/>
    <property type="match status" value="1"/>
</dbReference>
<accession>A0A7I8W6B0</accession>
<evidence type="ECO:0000256" key="4">
    <source>
        <dbReference type="ARBA" id="ARBA00022771"/>
    </source>
</evidence>
<evidence type="ECO:0000313" key="12">
    <source>
        <dbReference type="Proteomes" id="UP000549394"/>
    </source>
</evidence>
<dbReference type="PROSITE" id="PS50082">
    <property type="entry name" value="WD_REPEATS_2"/>
    <property type="match status" value="4"/>
</dbReference>
<proteinExistence type="predicted"/>
<dbReference type="PROSITE" id="PS50089">
    <property type="entry name" value="ZF_RING_2"/>
    <property type="match status" value="1"/>
</dbReference>
<evidence type="ECO:0000256" key="1">
    <source>
        <dbReference type="ARBA" id="ARBA00022574"/>
    </source>
</evidence>
<keyword evidence="2" id="KW-0479">Metal-binding</keyword>
<dbReference type="GO" id="GO:0005730">
    <property type="term" value="C:nucleolus"/>
    <property type="evidence" value="ECO:0007669"/>
    <property type="project" value="TreeGrafter"/>
</dbReference>
<name>A0A7I8W6B0_9ANNE</name>
<keyword evidence="4 6" id="KW-0863">Zinc-finger</keyword>
<feature type="region of interest" description="Disordered" evidence="9">
    <location>
        <begin position="1"/>
        <end position="56"/>
    </location>
</feature>
<organism evidence="11 12">
    <name type="scientific">Dimorphilus gyrociliatus</name>
    <dbReference type="NCBI Taxonomy" id="2664684"/>
    <lineage>
        <taxon>Eukaryota</taxon>
        <taxon>Metazoa</taxon>
        <taxon>Spiralia</taxon>
        <taxon>Lophotrochozoa</taxon>
        <taxon>Annelida</taxon>
        <taxon>Polychaeta</taxon>
        <taxon>Polychaeta incertae sedis</taxon>
        <taxon>Dinophilidae</taxon>
        <taxon>Dimorphilus</taxon>
    </lineage>
</organism>
<dbReference type="EMBL" id="CAJFCJ010000019">
    <property type="protein sequence ID" value="CAD5123430.1"/>
    <property type="molecule type" value="Genomic_DNA"/>
</dbReference>
<dbReference type="PROSITE" id="PS00678">
    <property type="entry name" value="WD_REPEATS_1"/>
    <property type="match status" value="1"/>
</dbReference>
<reference evidence="11 12" key="1">
    <citation type="submission" date="2020-08" db="EMBL/GenBank/DDBJ databases">
        <authorList>
            <person name="Hejnol A."/>
        </authorList>
    </citation>
    <scope>NUCLEOTIDE SEQUENCE [LARGE SCALE GENOMIC DNA]</scope>
</reference>
<dbReference type="Proteomes" id="UP000549394">
    <property type="component" value="Unassembled WGS sequence"/>
</dbReference>
<dbReference type="InterPro" id="IPR001680">
    <property type="entry name" value="WD40_rpt"/>
</dbReference>
<dbReference type="Pfam" id="PF00400">
    <property type="entry name" value="WD40"/>
    <property type="match status" value="4"/>
</dbReference>
<comment type="caution">
    <text evidence="11">The sequence shown here is derived from an EMBL/GenBank/DDBJ whole genome shotgun (WGS) entry which is preliminary data.</text>
</comment>
<dbReference type="GO" id="GO:0008270">
    <property type="term" value="F:zinc ion binding"/>
    <property type="evidence" value="ECO:0007669"/>
    <property type="project" value="UniProtKB-KW"/>
</dbReference>
<dbReference type="AlphaFoldDB" id="A0A7I8W6B0"/>
<dbReference type="PROSITE" id="PS50294">
    <property type="entry name" value="WD_REPEATS_REGION"/>
    <property type="match status" value="2"/>
</dbReference>
<dbReference type="SMART" id="SM00184">
    <property type="entry name" value="RING"/>
    <property type="match status" value="1"/>
</dbReference>
<dbReference type="PRINTS" id="PR00320">
    <property type="entry name" value="GPROTEINBRPT"/>
</dbReference>
<dbReference type="InterPro" id="IPR019775">
    <property type="entry name" value="WD40_repeat_CS"/>
</dbReference>
<evidence type="ECO:0000256" key="9">
    <source>
        <dbReference type="SAM" id="MobiDB-lite"/>
    </source>
</evidence>
<evidence type="ECO:0000256" key="8">
    <source>
        <dbReference type="SAM" id="Coils"/>
    </source>
</evidence>
<evidence type="ECO:0000256" key="5">
    <source>
        <dbReference type="ARBA" id="ARBA00022833"/>
    </source>
</evidence>
<dbReference type="SUPFAM" id="SSF50978">
    <property type="entry name" value="WD40 repeat-like"/>
    <property type="match status" value="1"/>
</dbReference>
<feature type="repeat" description="WD" evidence="7">
    <location>
        <begin position="402"/>
        <end position="441"/>
    </location>
</feature>
<dbReference type="InterPro" id="IPR027370">
    <property type="entry name" value="Znf-RING_euk"/>
</dbReference>
<dbReference type="Gene3D" id="2.130.10.10">
    <property type="entry name" value="YVTN repeat-like/Quinoprotein amine dehydrogenase"/>
    <property type="match status" value="2"/>
</dbReference>
<keyword evidence="3" id="KW-0677">Repeat</keyword>
<dbReference type="InterPro" id="IPR017907">
    <property type="entry name" value="Znf_RING_CS"/>
</dbReference>
<keyword evidence="1 7" id="KW-0853">WD repeat</keyword>
<evidence type="ECO:0000256" key="6">
    <source>
        <dbReference type="PROSITE-ProRule" id="PRU00175"/>
    </source>
</evidence>
<evidence type="ECO:0000256" key="7">
    <source>
        <dbReference type="PROSITE-ProRule" id="PRU00221"/>
    </source>
</evidence>
<keyword evidence="12" id="KW-1185">Reference proteome</keyword>
<evidence type="ECO:0000313" key="11">
    <source>
        <dbReference type="EMBL" id="CAD5123430.1"/>
    </source>
</evidence>
<sequence>MDHPLPEIDPLEAAILSNNRRSSSSKDPSPALPRNCLNLQAKPVNETNRSLPSSPKEAKNFVLSDFARNAIDNGETSSEDEIQTVRSNERKCVRNSSLRSSPDHHNKEDIPIIFVESPSKRLFCNLCGNVFTEPVIVSCGHTFCKDCVETKSNENCPVDSTQLEVVAKNLTVAEQIGELLIRCRYGCLKDASNRWDIDNQGCLFTVRLIARKISMNTCEIVNMLNVLIRNMGGCKFCGTATELAAHMANCQFESVKDYLRVVDERINELQNQVSNRENEIEFLHSMLGKVCERMDTFENTLKTYVELSNEKSDEVVKAMKRQDQQLNNLDKDVYNVMEKLNQGLNATFDPLQVIKCKGTLVGHNGPVWCLYVHQELLFSGSSDKTIKVWDTSVINYKCISTLAGHEGIVLAVCVCSNKLYSGSQDYNIISWDLNNLELQQIIPAHDDAVCTLAAVDNRLFSGSLKEIREWDASTNQLRRVNKLTGLDHWVRALVANHSFLYAGSYDTIKVWNLSNMECVLSIYVPSGSIYSLAITDTYILCGTNEKDIHVWERKCGTFVQSLKGHTGTVNNLAVVHMSSGMKVISASYDQCLRVWSLDNLICTQTLARHQGSVACLAVSRGRVFSGAVDGQVKVWQ</sequence>
<dbReference type="Pfam" id="PF13445">
    <property type="entry name" value="zf-RING_UBOX"/>
    <property type="match status" value="1"/>
</dbReference>
<dbReference type="GO" id="GO:0000027">
    <property type="term" value="P:ribosomal large subunit assembly"/>
    <property type="evidence" value="ECO:0007669"/>
    <property type="project" value="TreeGrafter"/>
</dbReference>
<evidence type="ECO:0000256" key="2">
    <source>
        <dbReference type="ARBA" id="ARBA00022723"/>
    </source>
</evidence>
<feature type="compositionally biased region" description="Polar residues" evidence="9">
    <location>
        <begin position="16"/>
        <end position="27"/>
    </location>
</feature>
<dbReference type="InterPro" id="IPR036322">
    <property type="entry name" value="WD40_repeat_dom_sf"/>
</dbReference>
<evidence type="ECO:0000256" key="3">
    <source>
        <dbReference type="ARBA" id="ARBA00022737"/>
    </source>
</evidence>
<feature type="repeat" description="WD" evidence="7">
    <location>
        <begin position="360"/>
        <end position="390"/>
    </location>
</feature>
<feature type="repeat" description="WD" evidence="7">
    <location>
        <begin position="562"/>
        <end position="605"/>
    </location>
</feature>
<protein>
    <submittedName>
        <fullName evidence="11">DgyrCDS11780</fullName>
    </submittedName>
</protein>
<dbReference type="PANTHER" id="PTHR19848">
    <property type="entry name" value="WD40 REPEAT PROTEIN"/>
    <property type="match status" value="1"/>
</dbReference>
<dbReference type="OrthoDB" id="674604at2759"/>
<gene>
    <name evidence="11" type="ORF">DGYR_LOCUS11112</name>
</gene>
<feature type="coiled-coil region" evidence="8">
    <location>
        <begin position="259"/>
        <end position="286"/>
    </location>
</feature>
<dbReference type="CDD" id="cd00200">
    <property type="entry name" value="WD40"/>
    <property type="match status" value="1"/>
</dbReference>